<sequence length="79" mass="8141">MGVETVLASAIGVLLGLVCRAINAVCQITSPVIHSRAESGTMNGTKPRWTVAVPAHSLAGEPHVHPSRPDRLAGRAPGP</sequence>
<evidence type="ECO:0000313" key="3">
    <source>
        <dbReference type="Proteomes" id="UP001589575"/>
    </source>
</evidence>
<gene>
    <name evidence="2" type="ORF">ACFFX0_00040</name>
</gene>
<feature type="region of interest" description="Disordered" evidence="1">
    <location>
        <begin position="58"/>
        <end position="79"/>
    </location>
</feature>
<evidence type="ECO:0000313" key="2">
    <source>
        <dbReference type="EMBL" id="MFB9069678.1"/>
    </source>
</evidence>
<protein>
    <submittedName>
        <fullName evidence="2">Uncharacterized protein</fullName>
    </submittedName>
</protein>
<evidence type="ECO:0000256" key="1">
    <source>
        <dbReference type="SAM" id="MobiDB-lite"/>
    </source>
</evidence>
<organism evidence="2 3">
    <name type="scientific">Citricoccus parietis</name>
    <dbReference type="NCBI Taxonomy" id="592307"/>
    <lineage>
        <taxon>Bacteria</taxon>
        <taxon>Bacillati</taxon>
        <taxon>Actinomycetota</taxon>
        <taxon>Actinomycetes</taxon>
        <taxon>Micrococcales</taxon>
        <taxon>Micrococcaceae</taxon>
        <taxon>Citricoccus</taxon>
    </lineage>
</organism>
<feature type="compositionally biased region" description="Basic and acidic residues" evidence="1">
    <location>
        <begin position="62"/>
        <end position="73"/>
    </location>
</feature>
<accession>A0ABV5FSM3</accession>
<proteinExistence type="predicted"/>
<dbReference type="EMBL" id="JBHMFI010000001">
    <property type="protein sequence ID" value="MFB9069678.1"/>
    <property type="molecule type" value="Genomic_DNA"/>
</dbReference>
<keyword evidence="3" id="KW-1185">Reference proteome</keyword>
<reference evidence="2 3" key="1">
    <citation type="submission" date="2024-09" db="EMBL/GenBank/DDBJ databases">
        <authorList>
            <person name="Sun Q."/>
            <person name="Mori K."/>
        </authorList>
    </citation>
    <scope>NUCLEOTIDE SEQUENCE [LARGE SCALE GENOMIC DNA]</scope>
    <source>
        <strain evidence="2 3">CCM 7609</strain>
    </source>
</reference>
<comment type="caution">
    <text evidence="2">The sequence shown here is derived from an EMBL/GenBank/DDBJ whole genome shotgun (WGS) entry which is preliminary data.</text>
</comment>
<dbReference type="Proteomes" id="UP001589575">
    <property type="component" value="Unassembled WGS sequence"/>
</dbReference>
<name>A0ABV5FSM3_9MICC</name>